<organism evidence="1 2">
    <name type="scientific">Diplodia corticola</name>
    <dbReference type="NCBI Taxonomy" id="236234"/>
    <lineage>
        <taxon>Eukaryota</taxon>
        <taxon>Fungi</taxon>
        <taxon>Dikarya</taxon>
        <taxon>Ascomycota</taxon>
        <taxon>Pezizomycotina</taxon>
        <taxon>Dothideomycetes</taxon>
        <taxon>Dothideomycetes incertae sedis</taxon>
        <taxon>Botryosphaeriales</taxon>
        <taxon>Botryosphaeriaceae</taxon>
        <taxon>Diplodia</taxon>
    </lineage>
</organism>
<dbReference type="GeneID" id="31019657"/>
<name>A0A1J9R8Z4_9PEZI</name>
<dbReference type="Proteomes" id="UP000183809">
    <property type="component" value="Unassembled WGS sequence"/>
</dbReference>
<keyword evidence="2" id="KW-1185">Reference proteome</keyword>
<gene>
    <name evidence="1" type="ORF">BKCO1_800054</name>
</gene>
<protein>
    <submittedName>
        <fullName evidence="1">Uncharacterized protein</fullName>
    </submittedName>
</protein>
<dbReference type="EMBL" id="MNUE01000008">
    <property type="protein sequence ID" value="OJD36985.1"/>
    <property type="molecule type" value="Genomic_DNA"/>
</dbReference>
<dbReference type="RefSeq" id="XP_020133226.1">
    <property type="nucleotide sequence ID" value="XM_020279395.1"/>
</dbReference>
<comment type="caution">
    <text evidence="1">The sequence shown here is derived from an EMBL/GenBank/DDBJ whole genome shotgun (WGS) entry which is preliminary data.</text>
</comment>
<dbReference type="OrthoDB" id="3344043at2759"/>
<evidence type="ECO:0000313" key="1">
    <source>
        <dbReference type="EMBL" id="OJD36985.1"/>
    </source>
</evidence>
<proteinExistence type="predicted"/>
<dbReference type="AlphaFoldDB" id="A0A1J9R8Z4"/>
<accession>A0A1J9R8Z4</accession>
<sequence length="749" mass="82600">MPPTPPPDESASNALVQVNAQSPFQTTLDLASAGQLAFNISLSLMRNLSHNRIDTEAFTISQFVVGRSLKWHEKGRDRFAQALSETENGLVNSVNRFLKFGINATSLQYVLQLEEGQCFAALCASLCECYTVDWTAKIILQLIKKIITENSGDAQLGQMSTPSLQAISTLVDRYCGLFATSRLGVMMEEYMTYDGHGMVTGLCRPRSNSSKIPKTRGISSPEHMADALYEIIQLSRGKSLKVQFVGGADAVAIAAIGVWLVDLPTAFYTAESQAPKLVASTHGPSQPARVVVLFSEEATDRRSLVQGRTVRLPTITDVLSRGKSLNPAYKVSGKLHWHTALSVAFGSSFKRLINMESNFGPALGSAARVFQAFVDGDDNVPADWRTACQTYYENSFGIDYVHFAFGQFQELATPKMKEEALACARLESYSEAESKFESSMFTIADICGCKYCCFNGTPTAKRTAATATNHAEPHGNYCLVALCSTVIRLVRVLSGIDMLGRKMCLNRSGLECFYNQQHTRLVVQRKGARNIEKDELFLYRIVEHVKVDKDAPEYSPLAVANTLFSGNQMNKNIQMSTSAFAAQGICCFFNILQQKEPRGGSVVSRVCVVPGTIEYRGQTYAGLGDLGSHQYQDAAPQRNPKRPEYCVPEKIRNHTRICCSTDPQLAVDEELVDQRSPWLNVGFELLGPDDRIISFLGPARIVENNRGQAFMAKFRYCLLTRILHAENAFDVKAVDGNHCRVGHGVMSAF</sequence>
<reference evidence="1 2" key="1">
    <citation type="submission" date="2016-10" db="EMBL/GenBank/DDBJ databases">
        <title>Proteomics and genomics reveal pathogen-plant mechanisms compatible with a hemibiotrophic lifestyle of Diplodia corticola.</title>
        <authorList>
            <person name="Fernandes I."/>
            <person name="De Jonge R."/>
            <person name="Van De Peer Y."/>
            <person name="Devreese B."/>
            <person name="Alves A."/>
            <person name="Esteves A.C."/>
        </authorList>
    </citation>
    <scope>NUCLEOTIDE SEQUENCE [LARGE SCALE GENOMIC DNA]</scope>
    <source>
        <strain evidence="1 2">CBS 112549</strain>
    </source>
</reference>
<evidence type="ECO:0000313" key="2">
    <source>
        <dbReference type="Proteomes" id="UP000183809"/>
    </source>
</evidence>
<dbReference type="STRING" id="236234.A0A1J9R8Z4"/>